<dbReference type="Pfam" id="PF02530">
    <property type="entry name" value="Porin_2"/>
    <property type="match status" value="1"/>
</dbReference>
<comment type="domain">
    <text evidence="10">Consists of 16-stranded beta-barrel sheets, with large surface-exposed loops, that form a transmembrane pore at the center of each barrel. The pore is partially ocluded by a peptide loop that folds into the pore lumen.</text>
</comment>
<dbReference type="GO" id="GO:0009279">
    <property type="term" value="C:cell outer membrane"/>
    <property type="evidence" value="ECO:0007669"/>
    <property type="project" value="UniProtKB-SubCell"/>
</dbReference>
<keyword evidence="9 10" id="KW-0998">Cell outer membrane</keyword>
<evidence type="ECO:0000256" key="7">
    <source>
        <dbReference type="ARBA" id="ARBA00023114"/>
    </source>
</evidence>
<feature type="signal peptide" evidence="10">
    <location>
        <begin position="1"/>
        <end position="22"/>
    </location>
</feature>
<keyword evidence="7 10" id="KW-0626">Porin</keyword>
<reference evidence="11" key="1">
    <citation type="submission" date="2022-03" db="EMBL/GenBank/DDBJ databases">
        <title>Fererhizobium litorale gen. nov., sp. nov., isolated from sandy sediments of the Sea of Japan seashore.</title>
        <authorList>
            <person name="Romanenko L."/>
            <person name="Kurilenko V."/>
            <person name="Otstavnykh N."/>
            <person name="Svetashev V."/>
            <person name="Tekutyeva L."/>
            <person name="Isaeva M."/>
            <person name="Mikhailov V."/>
        </authorList>
    </citation>
    <scope>NUCLEOTIDE SEQUENCE</scope>
    <source>
        <strain evidence="11">KMM 9576</strain>
    </source>
</reference>
<evidence type="ECO:0000313" key="11">
    <source>
        <dbReference type="EMBL" id="MDI7921297.1"/>
    </source>
</evidence>
<feature type="chain" id="PRO_5041769214" description="Porin" evidence="10">
    <location>
        <begin position="23"/>
        <end position="372"/>
    </location>
</feature>
<keyword evidence="12" id="KW-1185">Reference proteome</keyword>
<gene>
    <name evidence="11" type="ORF">MRS75_04260</name>
</gene>
<keyword evidence="4 10" id="KW-0812">Transmembrane</keyword>
<evidence type="ECO:0000256" key="4">
    <source>
        <dbReference type="ARBA" id="ARBA00022692"/>
    </source>
</evidence>
<sequence length="372" mass="39540">MNIKSLLLGSAAALAVVSGAQAADAIVAAEPEPMEYVRVCDAFGTGYFYIPGTETCIKIGGKVRYDAEAADSYTPDSDNGWRKKSRAEITVDTASDTEWGALKTNIIARWDWTTGGRSTSGPVFDADGVQIGTADDIGLGNTDAKLIAANITLGGFLVGLADSQYSAFPGYAGDIINDDVISYGQFERNQISYTYDAGNGFSIVGAFEDRGQFGNNEYLPNMVAGVGYTTGAFGFHLVGGYDAEVEEGGIKGRIDATFGSFSAFYMAAWNSDGDTTNAYAPGDSIGQSWGDWAMWGGVGAKFTDNLGANFQAALTDNDTIALAANLKWEVVPGLLIQPEVTWTKWDGEDGGAGTFDVDDDQWNGMVRFQRSF</sequence>
<evidence type="ECO:0000256" key="6">
    <source>
        <dbReference type="ARBA" id="ARBA00023065"/>
    </source>
</evidence>
<comment type="subcellular location">
    <subcellularLocation>
        <location evidence="10">Cell outer membrane</location>
        <topology evidence="10">Multi-pass membrane protein</topology>
    </subcellularLocation>
</comment>
<accession>A0AAE3U163</accession>
<evidence type="ECO:0000256" key="8">
    <source>
        <dbReference type="ARBA" id="ARBA00023136"/>
    </source>
</evidence>
<comment type="similarity">
    <text evidence="1 10">Belongs to the alphaproteobacteria porin family.</text>
</comment>
<evidence type="ECO:0000256" key="9">
    <source>
        <dbReference type="ARBA" id="ARBA00023237"/>
    </source>
</evidence>
<evidence type="ECO:0000256" key="1">
    <source>
        <dbReference type="ARBA" id="ARBA00009521"/>
    </source>
</evidence>
<dbReference type="Proteomes" id="UP001161580">
    <property type="component" value="Unassembled WGS sequence"/>
</dbReference>
<comment type="function">
    <text evidence="10">Forms passive diffusion pores that allow small molecular weight hydrophilic materials across the outer membrane.</text>
</comment>
<evidence type="ECO:0000256" key="5">
    <source>
        <dbReference type="ARBA" id="ARBA00022729"/>
    </source>
</evidence>
<organism evidence="11 12">
    <name type="scientific">Ferirhizobium litorale</name>
    <dbReference type="NCBI Taxonomy" id="2927786"/>
    <lineage>
        <taxon>Bacteria</taxon>
        <taxon>Pseudomonadati</taxon>
        <taxon>Pseudomonadota</taxon>
        <taxon>Alphaproteobacteria</taxon>
        <taxon>Hyphomicrobiales</taxon>
        <taxon>Rhizobiaceae</taxon>
        <taxon>Ferirhizobium</taxon>
    </lineage>
</organism>
<keyword evidence="8 10" id="KW-0472">Membrane</keyword>
<evidence type="ECO:0000313" key="12">
    <source>
        <dbReference type="Proteomes" id="UP001161580"/>
    </source>
</evidence>
<protein>
    <recommendedName>
        <fullName evidence="10">Porin</fullName>
    </recommendedName>
</protein>
<dbReference type="EMBL" id="JALDYZ010000002">
    <property type="protein sequence ID" value="MDI7921297.1"/>
    <property type="molecule type" value="Genomic_DNA"/>
</dbReference>
<comment type="caution">
    <text evidence="11">The sequence shown here is derived from an EMBL/GenBank/DDBJ whole genome shotgun (WGS) entry which is preliminary data.</text>
</comment>
<evidence type="ECO:0000256" key="10">
    <source>
        <dbReference type="RuleBase" id="RU364005"/>
    </source>
</evidence>
<proteinExistence type="inferred from homology"/>
<evidence type="ECO:0000256" key="3">
    <source>
        <dbReference type="ARBA" id="ARBA00022452"/>
    </source>
</evidence>
<name>A0AAE3U163_9HYPH</name>
<dbReference type="GO" id="GO:0015288">
    <property type="term" value="F:porin activity"/>
    <property type="evidence" value="ECO:0007669"/>
    <property type="project" value="UniProtKB-KW"/>
</dbReference>
<dbReference type="RefSeq" id="WP_311785471.1">
    <property type="nucleotide sequence ID" value="NZ_JALDYY010000002.1"/>
</dbReference>
<dbReference type="InterPro" id="IPR003684">
    <property type="entry name" value="Porin_alphabac"/>
</dbReference>
<dbReference type="SUPFAM" id="SSF56935">
    <property type="entry name" value="Porins"/>
    <property type="match status" value="1"/>
</dbReference>
<keyword evidence="6 10" id="KW-0406">Ion transport</keyword>
<dbReference type="AlphaFoldDB" id="A0AAE3U163"/>
<dbReference type="GO" id="GO:0046930">
    <property type="term" value="C:pore complex"/>
    <property type="evidence" value="ECO:0007669"/>
    <property type="project" value="UniProtKB-KW"/>
</dbReference>
<keyword evidence="2 10" id="KW-0813">Transport</keyword>
<evidence type="ECO:0000256" key="2">
    <source>
        <dbReference type="ARBA" id="ARBA00022448"/>
    </source>
</evidence>
<dbReference type="GO" id="GO:0006811">
    <property type="term" value="P:monoatomic ion transport"/>
    <property type="evidence" value="ECO:0007669"/>
    <property type="project" value="UniProtKB-KW"/>
</dbReference>
<keyword evidence="5 10" id="KW-0732">Signal</keyword>
<keyword evidence="3 10" id="KW-1134">Transmembrane beta strand</keyword>